<comment type="caution">
    <text evidence="2">The sequence shown here is derived from an EMBL/GenBank/DDBJ whole genome shotgun (WGS) entry which is preliminary data.</text>
</comment>
<dbReference type="RefSeq" id="WP_123409312.1">
    <property type="nucleotide sequence ID" value="NZ_MOBP01000016.1"/>
</dbReference>
<dbReference type="OrthoDB" id="9129814at2"/>
<dbReference type="Gene3D" id="2.60.40.10">
    <property type="entry name" value="Immunoglobulins"/>
    <property type="match status" value="1"/>
</dbReference>
<dbReference type="EMBL" id="MOBP01000016">
    <property type="protein sequence ID" value="RON49034.1"/>
    <property type="molecule type" value="Genomic_DNA"/>
</dbReference>
<evidence type="ECO:0000313" key="3">
    <source>
        <dbReference type="Proteomes" id="UP000283627"/>
    </source>
</evidence>
<dbReference type="InterPro" id="IPR008964">
    <property type="entry name" value="Invasin/intimin_cell_adhesion"/>
</dbReference>
<dbReference type="InterPro" id="IPR013783">
    <property type="entry name" value="Ig-like_fold"/>
</dbReference>
<organism evidence="2 3">
    <name type="scientific">Pseudomonas frederiksbergensis</name>
    <dbReference type="NCBI Taxonomy" id="104087"/>
    <lineage>
        <taxon>Bacteria</taxon>
        <taxon>Pseudomonadati</taxon>
        <taxon>Pseudomonadota</taxon>
        <taxon>Gammaproteobacteria</taxon>
        <taxon>Pseudomonadales</taxon>
        <taxon>Pseudomonadaceae</taxon>
        <taxon>Pseudomonas</taxon>
    </lineage>
</organism>
<dbReference type="Pfam" id="PF03538">
    <property type="entry name" value="VRP1"/>
    <property type="match status" value="1"/>
</dbReference>
<dbReference type="Proteomes" id="UP000283627">
    <property type="component" value="Unassembled WGS sequence"/>
</dbReference>
<evidence type="ECO:0000256" key="1">
    <source>
        <dbReference type="ARBA" id="ARBA00023026"/>
    </source>
</evidence>
<accession>A0A423KA99</accession>
<dbReference type="SUPFAM" id="SSF49373">
    <property type="entry name" value="Invasin/intimin cell-adhesion fragments"/>
    <property type="match status" value="1"/>
</dbReference>
<name>A0A423KA99_9PSED</name>
<gene>
    <name evidence="2" type="ORF">BK665_23715</name>
</gene>
<proteinExistence type="predicted"/>
<dbReference type="AlphaFoldDB" id="A0A423KA99"/>
<dbReference type="InterPro" id="IPR018003">
    <property type="entry name" value="Insecticidal_toxin/plasmid_vir"/>
</dbReference>
<protein>
    <submittedName>
        <fullName evidence="2">Virulence plasmid 28 protein</fullName>
    </submittedName>
</protein>
<sequence>MADSGNRAIQQMFEQVFDEEQRATHAELSTYIQGDGSIFPLVERGVQGLVRDYGLSHEQAQQFLRRANSLAAYVRRQFIEHSLTGSGEQDGKPPSGLLSLVPGPSYEALFSPNFDQLCPPEALESVTSPVAYLVELLRWVRDRIEPLGTTGQLLLHNRRRDLGPLSVDFNAVHQSVSAVDIIVSVLEAFITGENTALDLEEAMIEARYPNGLPYYQHWVTLDTVTRHHGMSVGNFVHMVDLSSPYFLQPQAWDGDAERALAHASRLGPYQRKLLTEAAVEGPEDFYLRNFGAQDLSWQNLNQVAFFGERTKLDARGVEALLSVRDFAPTRSPNVTVYPEPAVPAQGESERSGSVYINGGIYPAIKIDYSPAGGVFHRLSADPRDDLAHFDRMNRKVRLDQWLELPSEQVDALLVAAMKAENRGSTTNPWPITPDTVHALGLFQSLRERYGCTAPDFAAFIDTLGIYGRGTALSQFDQVFNNQGDYRAPLVLDNLPFPIIPASGGVDLTINRLCSGLGIDLKTYEYLALVIARAHNCTDGNLLRTPAIISAFYRLVKLPRLLGITPVEGVLMLTLLGGEDWVDGLAGNPRIKSTGSSDTNPDALNLIYALHACVSWCRDRELPVLWMLQQVSPPAALAVATDKERQLFEQAGNLLPAALFTHGALLMAGVPPLVGSDWLNLLTVLVDYSGLVMSGAGTEAQYLAFAREELTKAVRDGLGLDETEDAAQIQVFVERMLTVLLQARDAQASVVKETLAVYTGLDAERVAHVLVWANSTVYQLLRQVLEQAGRELPGTLRDGTNPSLTLLADVRRRANVVLHLDLSATLLQDYLQYGYRAWLQQNDRQAFSVRTLYYLTALTRAFELSEKPDGELLDYLREVNALPDPITDEALGLAQKLAAIRLAAFFDWSVEEVRACIAHIDPATHLVKNLTQLDLLMRIRVLSRHTGMDALTIFRVGKLPEAVDIPKYQVAAESALLSLTESDAALAAFYDEVPEPIVKLTCTVDKTDVVANKSDDKITFTVTLENPDGSVIRHVNVYWQASLGTIEKRTTDEHGQVIVEYFGKVLGAHTPLFWLDLMAPMHAPTVYVIADAFSMTMEGESMSWVPEEAVPAGRDVEFYGTLTDRYDNLGIDQLVRWSVEPFPGTTGSATIRPAQGRSNQEGLVRAIVSSAGGGRFIVKAYIEGADTVVAFESITFAAPVTE</sequence>
<keyword evidence="1" id="KW-0843">Virulence</keyword>
<evidence type="ECO:0000313" key="2">
    <source>
        <dbReference type="EMBL" id="RON49034.1"/>
    </source>
</evidence>
<reference evidence="2 3" key="1">
    <citation type="submission" date="2016-10" db="EMBL/GenBank/DDBJ databases">
        <title>Comparative genome analysis of multiple Pseudomonas spp. focuses on biocontrol and plant growth promoting traits.</title>
        <authorList>
            <person name="Tao X.-Y."/>
            <person name="Taylor C.G."/>
        </authorList>
    </citation>
    <scope>NUCLEOTIDE SEQUENCE [LARGE SCALE GENOMIC DNA]</scope>
    <source>
        <strain evidence="2 3">39A2</strain>
    </source>
</reference>